<dbReference type="Pfam" id="PF07386">
    <property type="entry name" value="DUF1499"/>
    <property type="match status" value="1"/>
</dbReference>
<dbReference type="InterPro" id="IPR010865">
    <property type="entry name" value="DUF1499"/>
</dbReference>
<sequence>MSVIDAIRYAAIAVSILVIIAGMALLFMSPSQLEGLFNEKELPVIEFATLTRTDKPNSYLLCPADRCPQASPDDSAPVFDLSSNDLRARLLEYVDRSPDIRTHRLDLENQQFEFVERTPMMRFPDIITVRIYPTDEGGSTLAIYSRSVYGHSDLGANKKRITRWLAAIAPNN</sequence>
<dbReference type="RefSeq" id="WP_150005999.1">
    <property type="nucleotide sequence ID" value="NZ_BMOV01000005.1"/>
</dbReference>
<evidence type="ECO:0000313" key="2">
    <source>
        <dbReference type="EMBL" id="GGO12562.1"/>
    </source>
</evidence>
<keyword evidence="1" id="KW-0472">Membrane</keyword>
<evidence type="ECO:0008006" key="4">
    <source>
        <dbReference type="Google" id="ProtNLM"/>
    </source>
</evidence>
<accession>A0ABQ2LFN6</accession>
<proteinExistence type="predicted"/>
<comment type="caution">
    <text evidence="2">The sequence shown here is derived from an EMBL/GenBank/DDBJ whole genome shotgun (WGS) entry which is preliminary data.</text>
</comment>
<keyword evidence="1" id="KW-1133">Transmembrane helix</keyword>
<gene>
    <name evidence="2" type="ORF">GCM10007972_17670</name>
</gene>
<reference evidence="3" key="1">
    <citation type="journal article" date="2019" name="Int. J. Syst. Evol. Microbiol.">
        <title>The Global Catalogue of Microorganisms (GCM) 10K type strain sequencing project: providing services to taxonomists for standard genome sequencing and annotation.</title>
        <authorList>
            <consortium name="The Broad Institute Genomics Platform"/>
            <consortium name="The Broad Institute Genome Sequencing Center for Infectious Disease"/>
            <person name="Wu L."/>
            <person name="Ma J."/>
        </authorList>
    </citation>
    <scope>NUCLEOTIDE SEQUENCE [LARGE SCALE GENOMIC DNA]</scope>
    <source>
        <strain evidence="3">JCM 17843</strain>
    </source>
</reference>
<organism evidence="2 3">
    <name type="scientific">Iodidimonas muriae</name>
    <dbReference type="NCBI Taxonomy" id="261467"/>
    <lineage>
        <taxon>Bacteria</taxon>
        <taxon>Pseudomonadati</taxon>
        <taxon>Pseudomonadota</taxon>
        <taxon>Alphaproteobacteria</taxon>
        <taxon>Iodidimonadales</taxon>
        <taxon>Iodidimonadaceae</taxon>
        <taxon>Iodidimonas</taxon>
    </lineage>
</organism>
<protein>
    <recommendedName>
        <fullName evidence="4">DUF1499 domain-containing protein</fullName>
    </recommendedName>
</protein>
<dbReference type="EMBL" id="BMOV01000005">
    <property type="protein sequence ID" value="GGO12562.1"/>
    <property type="molecule type" value="Genomic_DNA"/>
</dbReference>
<keyword evidence="1" id="KW-0812">Transmembrane</keyword>
<dbReference type="Proteomes" id="UP000602381">
    <property type="component" value="Unassembled WGS sequence"/>
</dbReference>
<feature type="transmembrane region" description="Helical" evidence="1">
    <location>
        <begin position="6"/>
        <end position="28"/>
    </location>
</feature>
<name>A0ABQ2LFN6_9PROT</name>
<evidence type="ECO:0000256" key="1">
    <source>
        <dbReference type="SAM" id="Phobius"/>
    </source>
</evidence>
<keyword evidence="3" id="KW-1185">Reference proteome</keyword>
<evidence type="ECO:0000313" key="3">
    <source>
        <dbReference type="Proteomes" id="UP000602381"/>
    </source>
</evidence>